<dbReference type="OrthoDB" id="228165at2759"/>
<dbReference type="EMBL" id="JAFCMP010000223">
    <property type="protein sequence ID" value="KAG5182857.1"/>
    <property type="molecule type" value="Genomic_DNA"/>
</dbReference>
<feature type="region of interest" description="Disordered" evidence="1">
    <location>
        <begin position="515"/>
        <end position="539"/>
    </location>
</feature>
<protein>
    <recommendedName>
        <fullName evidence="4">Methyltransferase domain-containing protein</fullName>
    </recommendedName>
</protein>
<dbReference type="Gene3D" id="3.40.50.150">
    <property type="entry name" value="Vaccinia Virus protein VP39"/>
    <property type="match status" value="1"/>
</dbReference>
<keyword evidence="3" id="KW-1185">Reference proteome</keyword>
<evidence type="ECO:0000256" key="1">
    <source>
        <dbReference type="SAM" id="MobiDB-lite"/>
    </source>
</evidence>
<comment type="caution">
    <text evidence="2">The sequence shown here is derived from an EMBL/GenBank/DDBJ whole genome shotgun (WGS) entry which is preliminary data.</text>
</comment>
<organism evidence="2 3">
    <name type="scientific">Tribonema minus</name>
    <dbReference type="NCBI Taxonomy" id="303371"/>
    <lineage>
        <taxon>Eukaryota</taxon>
        <taxon>Sar</taxon>
        <taxon>Stramenopiles</taxon>
        <taxon>Ochrophyta</taxon>
        <taxon>PX clade</taxon>
        <taxon>Xanthophyceae</taxon>
        <taxon>Tribonematales</taxon>
        <taxon>Tribonemataceae</taxon>
        <taxon>Tribonema</taxon>
    </lineage>
</organism>
<evidence type="ECO:0000313" key="2">
    <source>
        <dbReference type="EMBL" id="KAG5182857.1"/>
    </source>
</evidence>
<evidence type="ECO:0008006" key="4">
    <source>
        <dbReference type="Google" id="ProtNLM"/>
    </source>
</evidence>
<dbReference type="Proteomes" id="UP000664859">
    <property type="component" value="Unassembled WGS sequence"/>
</dbReference>
<dbReference type="AlphaFoldDB" id="A0A835YZG7"/>
<accession>A0A835YZG7</accession>
<gene>
    <name evidence="2" type="ORF">JKP88DRAFT_272827</name>
</gene>
<name>A0A835YZG7_9STRA</name>
<reference evidence="2" key="1">
    <citation type="submission" date="2021-02" db="EMBL/GenBank/DDBJ databases">
        <title>First Annotated Genome of the Yellow-green Alga Tribonema minus.</title>
        <authorList>
            <person name="Mahan K.M."/>
        </authorList>
    </citation>
    <scope>NUCLEOTIDE SEQUENCE</scope>
    <source>
        <strain evidence="2">UTEX B ZZ1240</strain>
    </source>
</reference>
<dbReference type="InterPro" id="IPR029063">
    <property type="entry name" value="SAM-dependent_MTases_sf"/>
</dbReference>
<dbReference type="SUPFAM" id="SSF53335">
    <property type="entry name" value="S-adenosyl-L-methionine-dependent methyltransferases"/>
    <property type="match status" value="1"/>
</dbReference>
<evidence type="ECO:0000313" key="3">
    <source>
        <dbReference type="Proteomes" id="UP000664859"/>
    </source>
</evidence>
<proteinExistence type="predicted"/>
<sequence>MTTVDALLALAPRGCRVHRGQPDPVCDSLSVCSFYSSEGYESMNADFARNAFFARAIAATRCIRWLEVGIGADATLARALLSSRPDASLLGIDVNPRSAKLARLRLRSDFPAHRFQVLHSSSYDLQPDGPPADALLCEIVGGVASCEGIVDVVTDLRARGLISRACQVIPARAASFFAPVSLTGAALKRGDLFVADQFASVKPASFGAIAVSDDCGLLESYDLCTGESETSSTSHFHVNRDCEAHGFGIFIALTAPGQALSRRQRLGYETADAWLGDGNSVTSCHGCDGAATNWRTPVALFREPMRLRAGERLTVTSNVAKAERRCEYAFECAGRRVAALGTSDLYDSAEAPARSPFPPEHKSRGEPVYWDSDRSFPLLDAALCRDGEVFDLLLGLTYASDLDYQQYVRLLRCLAMRGDAQRFEALSETRIPLASLQERDRAALITCGVFDYLDRLEFEDRMHPQRPQKGDREAGLALLKLLWRSGPHGLGESALRLHISEQELFLLTAPVNSERRRVGTGHQGSADRSSTRWHGKRSVTHRAPPLALPYDQSLPSCQSDSERWLSQTMQRLLRENAKWWRRASAGRDAMHMSCRKSILAENASWSLRVVMKLNATVISIDGQCSKRGAVHRARLINTVYSSLAESEPCRCPGHQHFTQHAQVLALPEDSMGTVEQRPYISFLCTRAVKDRFLTNFEDRGGIACQYNGEEGHTGTEAYTCDQTHGIVLTRMTFAGLEYETTRFEHSANRENLFSFYERHRGFVDACAVTAIGECGDGDFLEKVVDALETVARHS</sequence>